<sequence length="144" mass="15691">MSHKDASPRTLDLFEDVSPAPFAPSGPALTFAKQPKLAGLSDAQLVRQLDELVGELQRRMETDPHARLELERAVSDARGLLERLGLKDPKPDRRRRTKMGSFPLQEGQRKAVRAALLAGVAPGQVAKHFGLPLAAVRKVLTEAA</sequence>
<organism evidence="2 3">
    <name type="scientific">Microvirga aerophila</name>
    <dbReference type="NCBI Taxonomy" id="670291"/>
    <lineage>
        <taxon>Bacteria</taxon>
        <taxon>Pseudomonadati</taxon>
        <taxon>Pseudomonadota</taxon>
        <taxon>Alphaproteobacteria</taxon>
        <taxon>Hyphomicrobiales</taxon>
        <taxon>Methylobacteriaceae</taxon>
        <taxon>Microvirga</taxon>
    </lineage>
</organism>
<comment type="caution">
    <text evidence="2">The sequence shown here is derived from an EMBL/GenBank/DDBJ whole genome shotgun (WGS) entry which is preliminary data.</text>
</comment>
<accession>A0A512C306</accession>
<dbReference type="EMBL" id="BJYU01000212">
    <property type="protein sequence ID" value="GEO18594.1"/>
    <property type="molecule type" value="Genomic_DNA"/>
</dbReference>
<name>A0A512C306_9HYPH</name>
<proteinExistence type="predicted"/>
<keyword evidence="3" id="KW-1185">Reference proteome</keyword>
<dbReference type="Proteomes" id="UP000321085">
    <property type="component" value="Unassembled WGS sequence"/>
</dbReference>
<protein>
    <submittedName>
        <fullName evidence="2">Uncharacterized protein</fullName>
    </submittedName>
</protein>
<evidence type="ECO:0000313" key="2">
    <source>
        <dbReference type="EMBL" id="GEO18594.1"/>
    </source>
</evidence>
<feature type="region of interest" description="Disordered" evidence="1">
    <location>
        <begin position="87"/>
        <end position="106"/>
    </location>
</feature>
<dbReference type="OrthoDB" id="8020689at2"/>
<reference evidence="2 3" key="1">
    <citation type="submission" date="2019-07" db="EMBL/GenBank/DDBJ databases">
        <title>Whole genome shotgun sequence of Microvirga aerophila NBRC 106136.</title>
        <authorList>
            <person name="Hosoyama A."/>
            <person name="Uohara A."/>
            <person name="Ohji S."/>
            <person name="Ichikawa N."/>
        </authorList>
    </citation>
    <scope>NUCLEOTIDE SEQUENCE [LARGE SCALE GENOMIC DNA]</scope>
    <source>
        <strain evidence="2 3">NBRC 106136</strain>
    </source>
</reference>
<gene>
    <name evidence="2" type="ORF">MAE02_62900</name>
</gene>
<evidence type="ECO:0000256" key="1">
    <source>
        <dbReference type="SAM" id="MobiDB-lite"/>
    </source>
</evidence>
<dbReference type="AlphaFoldDB" id="A0A512C306"/>
<evidence type="ECO:0000313" key="3">
    <source>
        <dbReference type="Proteomes" id="UP000321085"/>
    </source>
</evidence>